<proteinExistence type="inferred from homology"/>
<keyword evidence="7" id="KW-0143">Chaperone</keyword>
<evidence type="ECO:0000256" key="5">
    <source>
        <dbReference type="ARBA" id="ARBA00022490"/>
    </source>
</evidence>
<comment type="caution">
    <text evidence="9">The sequence shown here is derived from an EMBL/GenBank/DDBJ whole genome shotgun (WGS) entry which is preliminary data.</text>
</comment>
<dbReference type="Gene3D" id="3.10.50.40">
    <property type="match status" value="1"/>
</dbReference>
<dbReference type="GO" id="GO:0003755">
    <property type="term" value="F:peptidyl-prolyl cis-trans isomerase activity"/>
    <property type="evidence" value="ECO:0007669"/>
    <property type="project" value="UniProtKB-KW"/>
</dbReference>
<dbReference type="InterPro" id="IPR046357">
    <property type="entry name" value="PPIase_dom_sf"/>
</dbReference>
<reference evidence="9" key="1">
    <citation type="journal article" date="2020" name="mSystems">
        <title>Genome- and Community-Level Interaction Insights into Carbon Utilization and Element Cycling Functions of Hydrothermarchaeota in Hydrothermal Sediment.</title>
        <authorList>
            <person name="Zhou Z."/>
            <person name="Liu Y."/>
            <person name="Xu W."/>
            <person name="Pan J."/>
            <person name="Luo Z.H."/>
            <person name="Li M."/>
        </authorList>
    </citation>
    <scope>NUCLEOTIDE SEQUENCE [LARGE SCALE GENOMIC DNA]</scope>
    <source>
        <strain evidence="9">HyVt-523</strain>
    </source>
</reference>
<gene>
    <name evidence="9" type="ORF">ENJ85_05280</name>
</gene>
<comment type="catalytic activity">
    <reaction evidence="1">
        <text>[protein]-peptidylproline (omega=180) = [protein]-peptidylproline (omega=0)</text>
        <dbReference type="Rhea" id="RHEA:16237"/>
        <dbReference type="Rhea" id="RHEA-COMP:10747"/>
        <dbReference type="Rhea" id="RHEA-COMP:10748"/>
        <dbReference type="ChEBI" id="CHEBI:83833"/>
        <dbReference type="ChEBI" id="CHEBI:83834"/>
        <dbReference type="EC" id="5.2.1.8"/>
    </reaction>
</comment>
<evidence type="ECO:0000313" key="9">
    <source>
        <dbReference type="EMBL" id="HHO58568.1"/>
    </source>
</evidence>
<name>A0A7C5SSG0_9DEIN</name>
<organism evidence="9">
    <name type="scientific">Oceanithermus profundus</name>
    <dbReference type="NCBI Taxonomy" id="187137"/>
    <lineage>
        <taxon>Bacteria</taxon>
        <taxon>Thermotogati</taxon>
        <taxon>Deinococcota</taxon>
        <taxon>Deinococci</taxon>
        <taxon>Thermales</taxon>
        <taxon>Thermaceae</taxon>
        <taxon>Oceanithermus</taxon>
    </lineage>
</organism>
<dbReference type="EC" id="5.2.1.8" evidence="4"/>
<dbReference type="GO" id="GO:0005737">
    <property type="term" value="C:cytoplasm"/>
    <property type="evidence" value="ECO:0007669"/>
    <property type="project" value="UniProtKB-SubCell"/>
</dbReference>
<keyword evidence="6" id="KW-0697">Rotamase</keyword>
<evidence type="ECO:0000256" key="7">
    <source>
        <dbReference type="ARBA" id="ARBA00023186"/>
    </source>
</evidence>
<keyword evidence="8 9" id="KW-0413">Isomerase</keyword>
<keyword evidence="5" id="KW-0963">Cytoplasm</keyword>
<protein>
    <recommendedName>
        <fullName evidence="4">peptidylprolyl isomerase</fullName>
        <ecNumber evidence="4">5.2.1.8</ecNumber>
    </recommendedName>
</protein>
<dbReference type="SUPFAM" id="SSF54534">
    <property type="entry name" value="FKBP-like"/>
    <property type="match status" value="1"/>
</dbReference>
<comment type="subcellular location">
    <subcellularLocation>
        <location evidence="2">Cytoplasm</location>
    </subcellularLocation>
</comment>
<evidence type="ECO:0000256" key="3">
    <source>
        <dbReference type="ARBA" id="ARBA00006577"/>
    </source>
</evidence>
<sequence length="97" mass="10607">EEAYGERNEEGVQVVPRSAFPDDAKVEVGEQFYAQDDQGNPLPLTVTKVEGEDVTVDFNHPLAGKTLNFAVEIKEVRDATPEELAHGHVHGPGGHHH</sequence>
<dbReference type="PANTHER" id="PTHR47861">
    <property type="entry name" value="FKBP-TYPE PEPTIDYL-PROLYL CIS-TRANS ISOMERASE SLYD"/>
    <property type="match status" value="1"/>
</dbReference>
<evidence type="ECO:0000256" key="8">
    <source>
        <dbReference type="ARBA" id="ARBA00023235"/>
    </source>
</evidence>
<evidence type="ECO:0000256" key="4">
    <source>
        <dbReference type="ARBA" id="ARBA00013194"/>
    </source>
</evidence>
<evidence type="ECO:0000256" key="6">
    <source>
        <dbReference type="ARBA" id="ARBA00023110"/>
    </source>
</evidence>
<comment type="similarity">
    <text evidence="3">Belongs to the FKBP-type PPIase family.</text>
</comment>
<accession>A0A7C5SSG0</accession>
<feature type="non-terminal residue" evidence="9">
    <location>
        <position position="1"/>
    </location>
</feature>
<dbReference type="AlphaFoldDB" id="A0A7C5SSG0"/>
<dbReference type="PANTHER" id="PTHR47861:SF3">
    <property type="entry name" value="FKBP-TYPE PEPTIDYL-PROLYL CIS-TRANS ISOMERASE SLYD"/>
    <property type="match status" value="1"/>
</dbReference>
<evidence type="ECO:0000256" key="2">
    <source>
        <dbReference type="ARBA" id="ARBA00004496"/>
    </source>
</evidence>
<dbReference type="EMBL" id="DRNZ01000315">
    <property type="protein sequence ID" value="HHO58568.1"/>
    <property type="molecule type" value="Genomic_DNA"/>
</dbReference>
<dbReference type="Proteomes" id="UP000886105">
    <property type="component" value="Unassembled WGS sequence"/>
</dbReference>
<evidence type="ECO:0000256" key="1">
    <source>
        <dbReference type="ARBA" id="ARBA00000971"/>
    </source>
</evidence>